<dbReference type="Proteomes" id="UP001178508">
    <property type="component" value="Chromosome 12"/>
</dbReference>
<name>A0AAV1G9V4_XYRNO</name>
<protein>
    <submittedName>
        <fullName evidence="2">Uncharacterized protein LOC109989110 isoform X3</fullName>
    </submittedName>
</protein>
<evidence type="ECO:0000313" key="3">
    <source>
        <dbReference type="Proteomes" id="UP001178508"/>
    </source>
</evidence>
<dbReference type="AlphaFoldDB" id="A0AAV1G9V4"/>
<accession>A0AAV1G9V4</accession>
<feature type="compositionally biased region" description="Polar residues" evidence="1">
    <location>
        <begin position="51"/>
        <end position="69"/>
    </location>
</feature>
<organism evidence="2 3">
    <name type="scientific">Xyrichtys novacula</name>
    <name type="common">Pearly razorfish</name>
    <name type="synonym">Hemipteronotus novacula</name>
    <dbReference type="NCBI Taxonomy" id="13765"/>
    <lineage>
        <taxon>Eukaryota</taxon>
        <taxon>Metazoa</taxon>
        <taxon>Chordata</taxon>
        <taxon>Craniata</taxon>
        <taxon>Vertebrata</taxon>
        <taxon>Euteleostomi</taxon>
        <taxon>Actinopterygii</taxon>
        <taxon>Neopterygii</taxon>
        <taxon>Teleostei</taxon>
        <taxon>Neoteleostei</taxon>
        <taxon>Acanthomorphata</taxon>
        <taxon>Eupercaria</taxon>
        <taxon>Labriformes</taxon>
        <taxon>Labridae</taxon>
        <taxon>Xyrichtys</taxon>
    </lineage>
</organism>
<dbReference type="EMBL" id="OY660875">
    <property type="protein sequence ID" value="CAJ1069338.1"/>
    <property type="molecule type" value="Genomic_DNA"/>
</dbReference>
<feature type="region of interest" description="Disordered" evidence="1">
    <location>
        <begin position="47"/>
        <end position="69"/>
    </location>
</feature>
<sequence length="69" mass="7815">MLKHINEDCETLEQLLPIIHRSPVNMVTVMEKTVALLETVQRGVPAKDLDTQVQPRNRPNLTIKQATTP</sequence>
<gene>
    <name evidence="2" type="ORF">XNOV1_A026701</name>
</gene>
<proteinExistence type="predicted"/>
<keyword evidence="3" id="KW-1185">Reference proteome</keyword>
<evidence type="ECO:0000313" key="2">
    <source>
        <dbReference type="EMBL" id="CAJ1069338.1"/>
    </source>
</evidence>
<evidence type="ECO:0000256" key="1">
    <source>
        <dbReference type="SAM" id="MobiDB-lite"/>
    </source>
</evidence>
<reference evidence="2" key="1">
    <citation type="submission" date="2023-08" db="EMBL/GenBank/DDBJ databases">
        <authorList>
            <person name="Alioto T."/>
            <person name="Alioto T."/>
            <person name="Gomez Garrido J."/>
        </authorList>
    </citation>
    <scope>NUCLEOTIDE SEQUENCE</scope>
</reference>